<dbReference type="PROSITE" id="PS51194">
    <property type="entry name" value="HELICASE_CTER"/>
    <property type="match status" value="1"/>
</dbReference>
<comment type="similarity">
    <text evidence="10 11">Belongs to the helicase family. DinG subfamily. Type 2 sub-subfamily.</text>
</comment>
<evidence type="ECO:0000256" key="7">
    <source>
        <dbReference type="ARBA" id="ARBA00022839"/>
    </source>
</evidence>
<dbReference type="NCBIfam" id="TIGR01407">
    <property type="entry name" value="dinG_rel"/>
    <property type="match status" value="1"/>
</dbReference>
<dbReference type="EC" id="3.1.-.-" evidence="10 11"/>
<dbReference type="HAMAP" id="MF_02206">
    <property type="entry name" value="DinG_exonucl"/>
    <property type="match status" value="1"/>
</dbReference>
<evidence type="ECO:0000256" key="12">
    <source>
        <dbReference type="SAM" id="MobiDB-lite"/>
    </source>
</evidence>
<reference evidence="15 16" key="1">
    <citation type="journal article" date="2018" name="Genome Biol. Evol.">
        <title>Complete Genome Sequence of Streptococcus ruminantium sp. nov. GUT-187T (=DSM 104980T =JCM 31869T), the Type Strain of S. ruminantium, and Comparison with Genome Sequences of Streptococcus suis Strains.</title>
        <authorList>
            <person name="Tohya M."/>
            <person name="Sekizaki T."/>
            <person name="Miyoshi-Akiyama T."/>
        </authorList>
    </citation>
    <scope>NUCLEOTIDE SEQUENCE [LARGE SCALE GENOMIC DNA]</scope>
    <source>
        <strain evidence="15 16">GUT187T</strain>
    </source>
</reference>
<dbReference type="FunFam" id="3.30.420.10:FF:000045">
    <property type="entry name" value="3'-5' exonuclease DinG"/>
    <property type="match status" value="1"/>
</dbReference>
<evidence type="ECO:0000256" key="1">
    <source>
        <dbReference type="ARBA" id="ARBA00022679"/>
    </source>
</evidence>
<dbReference type="CDD" id="cd06127">
    <property type="entry name" value="DEDDh"/>
    <property type="match status" value="1"/>
</dbReference>
<dbReference type="GO" id="GO:0005829">
    <property type="term" value="C:cytosol"/>
    <property type="evidence" value="ECO:0007669"/>
    <property type="project" value="TreeGrafter"/>
</dbReference>
<dbReference type="InterPro" id="IPR014013">
    <property type="entry name" value="Helic_SF1/SF2_ATP-bd_DinG/Rad3"/>
</dbReference>
<dbReference type="AlphaFoldDB" id="A0A2Z5TS65"/>
<keyword evidence="15" id="KW-0347">Helicase</keyword>
<feature type="short sequence motif" description="DEAH box" evidence="10">
    <location>
        <begin position="444"/>
        <end position="447"/>
    </location>
</feature>
<feature type="domain" description="Helicase ATP-binding" evidence="13">
    <location>
        <begin position="237"/>
        <end position="495"/>
    </location>
</feature>
<evidence type="ECO:0000313" key="16">
    <source>
        <dbReference type="Proteomes" id="UP000269331"/>
    </source>
</evidence>
<evidence type="ECO:0000256" key="4">
    <source>
        <dbReference type="ARBA" id="ARBA00022722"/>
    </source>
</evidence>
<dbReference type="GO" id="GO:0003887">
    <property type="term" value="F:DNA-directed DNA polymerase activity"/>
    <property type="evidence" value="ECO:0007669"/>
    <property type="project" value="UniProtKB-KW"/>
</dbReference>
<dbReference type="InterPro" id="IPR006054">
    <property type="entry name" value="DnaQ"/>
</dbReference>
<dbReference type="Pfam" id="PF13307">
    <property type="entry name" value="Helicase_C_2"/>
    <property type="match status" value="1"/>
</dbReference>
<dbReference type="InterPro" id="IPR006310">
    <property type="entry name" value="DinG"/>
</dbReference>
<sequence length="848" mass="97885">MKETKTCNRYAVVDLEATGTGTDAKIIQIGIVMVENGKITDTYETDVNPYHPLDEHIKELTGITDQQLCQAPDFGQVAGIIHDMIGDAIFVAHNVRFDANLLAEALFFEGYDLRTPRVDTVELAQLFFPTFEKYSLGSLAEYLDLGLEQAHTAISDAMATARLLIKIQEKIKTLPKMVIESVLQLADHLLYETRLVIDEMVPQLSEVVREDVEVVHGLFLKKQGKDKTASHFSEDFLTNLNLLGLHERKNQTAFAHLVEKRLADEGHVHFIQAQAGLGKTYGYLLPLLAKSDHRLLVTVPTKILQEQIMEKEGRKLQEVFNLSISSLKAPKHFIKLDSYWKTLQRWDENRLVNQFKMHILIWLCETKTGDLDELKQKQRYQSYFDEIAHDGNVEVDSLFWGWDFWQRLQGQAASSRLLITNHAYFISHLKDQDFLIANRLVVVDEAQKFLLVAENLATDSYDLLDVLQLLQSKKDKTNQLLDQRLYESCQFEFNHLLTRFRQYGHRRVEKEELVQVQQNLSELKDVDLNKLDHFLNGYDTFWLEEKTIEDKRIAYLRGSKDSLLDVAKYMPVTKTFYISATLTISKKVNLPDLLGFDQFTMDLLPTQAVTNQQIIFPTNLPDVFSWEKEEHARYVARRLIEIAELDYPILVLFTSISLLLQVSTILDQSNVPHLAQHKHGQEMSIKRRFERGDCPILLGTGLFWEGVDFASQEQLIQVIARLPFDNPKDRFVHKINQHLREEGKNPFYDYSLPMMMIKLKQAIGRTNRHSHQESVVVVLDHRVQTKRYGQQIVSFFEEEYLLSQIDESAICSTIQQFFDLGDKRLSKPESKNEKAKYSSGRVSKAASK</sequence>
<evidence type="ECO:0000256" key="10">
    <source>
        <dbReference type="HAMAP-Rule" id="MF_02206"/>
    </source>
</evidence>
<evidence type="ECO:0000313" key="15">
    <source>
        <dbReference type="EMBL" id="BBA93014.1"/>
    </source>
</evidence>
<keyword evidence="2" id="KW-0548">Nucleotidyltransferase</keyword>
<keyword evidence="7 10" id="KW-0269">Exonuclease</keyword>
<evidence type="ECO:0000256" key="9">
    <source>
        <dbReference type="ARBA" id="ARBA00022932"/>
    </source>
</evidence>
<dbReference type="NCBIfam" id="NF005569">
    <property type="entry name" value="PRK07246.1"/>
    <property type="match status" value="1"/>
</dbReference>
<dbReference type="Pfam" id="PF00270">
    <property type="entry name" value="DEAD"/>
    <property type="match status" value="1"/>
</dbReference>
<dbReference type="PANTHER" id="PTHR30231:SF41">
    <property type="entry name" value="DNA POLYMERASE III SUBUNIT EPSILON"/>
    <property type="match status" value="1"/>
</dbReference>
<evidence type="ECO:0000256" key="5">
    <source>
        <dbReference type="ARBA" id="ARBA00022741"/>
    </source>
</evidence>
<dbReference type="SUPFAM" id="SSF52540">
    <property type="entry name" value="P-loop containing nucleoside triphosphate hydrolases"/>
    <property type="match status" value="1"/>
</dbReference>
<feature type="compositionally biased region" description="Basic and acidic residues" evidence="12">
    <location>
        <begin position="825"/>
        <end position="836"/>
    </location>
</feature>
<evidence type="ECO:0000256" key="3">
    <source>
        <dbReference type="ARBA" id="ARBA00022705"/>
    </source>
</evidence>
<dbReference type="InterPro" id="IPR001650">
    <property type="entry name" value="Helicase_C-like"/>
</dbReference>
<organism evidence="15 16">
    <name type="scientific">Streptococcus ruminantium</name>
    <dbReference type="NCBI Taxonomy" id="1917441"/>
    <lineage>
        <taxon>Bacteria</taxon>
        <taxon>Bacillati</taxon>
        <taxon>Bacillota</taxon>
        <taxon>Bacilli</taxon>
        <taxon>Lactobacillales</taxon>
        <taxon>Streptococcaceae</taxon>
        <taxon>Streptococcus</taxon>
    </lineage>
</organism>
<dbReference type="InterPro" id="IPR036397">
    <property type="entry name" value="RNaseH_sf"/>
</dbReference>
<dbReference type="InterPro" id="IPR006555">
    <property type="entry name" value="ATP-dep_Helicase_C"/>
</dbReference>
<dbReference type="SMART" id="SM00479">
    <property type="entry name" value="EXOIII"/>
    <property type="match status" value="1"/>
</dbReference>
<dbReference type="GO" id="GO:0003677">
    <property type="term" value="F:DNA binding"/>
    <property type="evidence" value="ECO:0007669"/>
    <property type="project" value="InterPro"/>
</dbReference>
<evidence type="ECO:0000256" key="8">
    <source>
        <dbReference type="ARBA" id="ARBA00022840"/>
    </source>
</evidence>
<dbReference type="Gene3D" id="3.30.420.10">
    <property type="entry name" value="Ribonuclease H-like superfamily/Ribonuclease H"/>
    <property type="match status" value="1"/>
</dbReference>
<dbReference type="InterPro" id="IPR027417">
    <property type="entry name" value="P-loop_NTPase"/>
</dbReference>
<name>A0A2Z5TS65_9STRE</name>
<keyword evidence="8 10" id="KW-0067">ATP-binding</keyword>
<dbReference type="NCBIfam" id="TIGR00573">
    <property type="entry name" value="dnaq"/>
    <property type="match status" value="1"/>
</dbReference>
<keyword evidence="6 10" id="KW-0378">Hydrolase</keyword>
<dbReference type="GO" id="GO:0005524">
    <property type="term" value="F:ATP binding"/>
    <property type="evidence" value="ECO:0007669"/>
    <property type="project" value="UniProtKB-UniRule"/>
</dbReference>
<dbReference type="InterPro" id="IPR012337">
    <property type="entry name" value="RNaseH-like_sf"/>
</dbReference>
<keyword evidence="1" id="KW-0808">Transferase</keyword>
<feature type="region of interest" description="Disordered" evidence="12">
    <location>
        <begin position="825"/>
        <end position="848"/>
    </location>
</feature>
<dbReference type="EMBL" id="AP018400">
    <property type="protein sequence ID" value="BBA93014.1"/>
    <property type="molecule type" value="Genomic_DNA"/>
</dbReference>
<dbReference type="InterPro" id="IPR011545">
    <property type="entry name" value="DEAD/DEAH_box_helicase_dom"/>
</dbReference>
<dbReference type="GO" id="GO:0004386">
    <property type="term" value="F:helicase activity"/>
    <property type="evidence" value="ECO:0007669"/>
    <property type="project" value="UniProtKB-KW"/>
</dbReference>
<dbReference type="PROSITE" id="PS51193">
    <property type="entry name" value="HELICASE_ATP_BIND_2"/>
    <property type="match status" value="1"/>
</dbReference>
<evidence type="ECO:0000256" key="6">
    <source>
        <dbReference type="ARBA" id="ARBA00022801"/>
    </source>
</evidence>
<evidence type="ECO:0000256" key="2">
    <source>
        <dbReference type="ARBA" id="ARBA00022695"/>
    </source>
</evidence>
<protein>
    <recommendedName>
        <fullName evidence="10 11">3'-5' exonuclease DinG</fullName>
        <ecNumber evidence="10 11">3.1.-.-</ecNumber>
    </recommendedName>
</protein>
<dbReference type="Pfam" id="PF00929">
    <property type="entry name" value="RNase_T"/>
    <property type="match status" value="1"/>
</dbReference>
<comment type="function">
    <text evidence="10 11">3'-5' exonuclease.</text>
</comment>
<keyword evidence="3" id="KW-0235">DNA replication</keyword>
<keyword evidence="9" id="KW-0239">DNA-directed DNA polymerase</keyword>
<dbReference type="KEGG" id="srq:SR187_7050"/>
<evidence type="ECO:0000256" key="11">
    <source>
        <dbReference type="RuleBase" id="RU364106"/>
    </source>
</evidence>
<dbReference type="SUPFAM" id="SSF53098">
    <property type="entry name" value="Ribonuclease H-like"/>
    <property type="match status" value="1"/>
</dbReference>
<dbReference type="PANTHER" id="PTHR30231">
    <property type="entry name" value="DNA POLYMERASE III SUBUNIT EPSILON"/>
    <property type="match status" value="1"/>
</dbReference>
<dbReference type="RefSeq" id="WP_120171959.1">
    <property type="nucleotide sequence ID" value="NZ_AP018400.1"/>
</dbReference>
<dbReference type="InterPro" id="IPR013520">
    <property type="entry name" value="Ribonucl_H"/>
</dbReference>
<dbReference type="GO" id="GO:0045004">
    <property type="term" value="P:DNA replication proofreading"/>
    <property type="evidence" value="ECO:0007669"/>
    <property type="project" value="TreeGrafter"/>
</dbReference>
<feature type="domain" description="Helicase C-terminal" evidence="14">
    <location>
        <begin position="634"/>
        <end position="821"/>
    </location>
</feature>
<feature type="binding site" evidence="10">
    <location>
        <begin position="273"/>
        <end position="280"/>
    </location>
    <ligand>
        <name>ATP</name>
        <dbReference type="ChEBI" id="CHEBI:30616"/>
    </ligand>
</feature>
<dbReference type="Proteomes" id="UP000269331">
    <property type="component" value="Chromosome"/>
</dbReference>
<evidence type="ECO:0000259" key="14">
    <source>
        <dbReference type="PROSITE" id="PS51194"/>
    </source>
</evidence>
<dbReference type="GO" id="GO:0016818">
    <property type="term" value="F:hydrolase activity, acting on acid anhydrides, in phosphorus-containing anhydrides"/>
    <property type="evidence" value="ECO:0007669"/>
    <property type="project" value="InterPro"/>
</dbReference>
<dbReference type="GO" id="GO:0008408">
    <property type="term" value="F:3'-5' exonuclease activity"/>
    <property type="evidence" value="ECO:0007669"/>
    <property type="project" value="UniProtKB-UniRule"/>
</dbReference>
<accession>A0A2Z5TS65</accession>
<dbReference type="SMART" id="SM00491">
    <property type="entry name" value="HELICc2"/>
    <property type="match status" value="1"/>
</dbReference>
<dbReference type="GeneID" id="52229942"/>
<keyword evidence="5 10" id="KW-0547">Nucleotide-binding</keyword>
<dbReference type="OrthoDB" id="9803913at2"/>
<dbReference type="Gene3D" id="3.40.50.300">
    <property type="entry name" value="P-loop containing nucleotide triphosphate hydrolases"/>
    <property type="match status" value="2"/>
</dbReference>
<gene>
    <name evidence="10 11" type="primary">dinG</name>
    <name evidence="15" type="ORF">SR187_7050</name>
</gene>
<keyword evidence="4 10" id="KW-0540">Nuclease</keyword>
<evidence type="ECO:0000259" key="13">
    <source>
        <dbReference type="PROSITE" id="PS51193"/>
    </source>
</evidence>
<proteinExistence type="inferred from homology"/>